<protein>
    <recommendedName>
        <fullName evidence="2">Calcineurin-like phosphoesterase domain-containing protein</fullName>
    </recommendedName>
</protein>
<evidence type="ECO:0000313" key="3">
    <source>
        <dbReference type="EMBL" id="TQV75018.1"/>
    </source>
</evidence>
<dbReference type="EMBL" id="VIKR01000002">
    <property type="protein sequence ID" value="TQV75018.1"/>
    <property type="molecule type" value="Genomic_DNA"/>
</dbReference>
<dbReference type="InterPro" id="IPR029052">
    <property type="entry name" value="Metallo-depent_PP-like"/>
</dbReference>
<dbReference type="Proteomes" id="UP000317839">
    <property type="component" value="Unassembled WGS sequence"/>
</dbReference>
<dbReference type="Gene3D" id="3.60.21.10">
    <property type="match status" value="1"/>
</dbReference>
<evidence type="ECO:0000313" key="4">
    <source>
        <dbReference type="Proteomes" id="UP000317839"/>
    </source>
</evidence>
<feature type="signal peptide" evidence="1">
    <location>
        <begin position="1"/>
        <end position="22"/>
    </location>
</feature>
<dbReference type="RefSeq" id="WP_142941636.1">
    <property type="nucleotide sequence ID" value="NZ_VIKR01000002.1"/>
</dbReference>
<feature type="chain" id="PRO_5021842430" description="Calcineurin-like phosphoesterase domain-containing protein" evidence="1">
    <location>
        <begin position="23"/>
        <end position="619"/>
    </location>
</feature>
<dbReference type="OrthoDB" id="7550081at2"/>
<name>A0A545TCS3_9GAMM</name>
<organism evidence="3 4">
    <name type="scientific">Aliikangiella marina</name>
    <dbReference type="NCBI Taxonomy" id="1712262"/>
    <lineage>
        <taxon>Bacteria</taxon>
        <taxon>Pseudomonadati</taxon>
        <taxon>Pseudomonadota</taxon>
        <taxon>Gammaproteobacteria</taxon>
        <taxon>Oceanospirillales</taxon>
        <taxon>Pleioneaceae</taxon>
        <taxon>Aliikangiella</taxon>
    </lineage>
</organism>
<accession>A0A545TCS3</accession>
<reference evidence="3 4" key="1">
    <citation type="submission" date="2019-06" db="EMBL/GenBank/DDBJ databases">
        <title>Draft genome of Aliikangiella marina GYP-15.</title>
        <authorList>
            <person name="Wang G."/>
        </authorList>
    </citation>
    <scope>NUCLEOTIDE SEQUENCE [LARGE SCALE GENOMIC DNA]</scope>
    <source>
        <strain evidence="3 4">GYP-15</strain>
    </source>
</reference>
<keyword evidence="4" id="KW-1185">Reference proteome</keyword>
<evidence type="ECO:0000259" key="2">
    <source>
        <dbReference type="Pfam" id="PF00149"/>
    </source>
</evidence>
<feature type="domain" description="Calcineurin-like phosphoesterase" evidence="2">
    <location>
        <begin position="41"/>
        <end position="233"/>
    </location>
</feature>
<dbReference type="PANTHER" id="PTHR46546">
    <property type="entry name" value="SHEWANELLA-LIKE PROTEIN PHOSPHATASE 1"/>
    <property type="match status" value="1"/>
</dbReference>
<dbReference type="Pfam" id="PF00149">
    <property type="entry name" value="Metallophos"/>
    <property type="match status" value="1"/>
</dbReference>
<comment type="caution">
    <text evidence="3">The sequence shown here is derived from an EMBL/GenBank/DDBJ whole genome shotgun (WGS) entry which is preliminary data.</text>
</comment>
<dbReference type="AlphaFoldDB" id="A0A545TCS3"/>
<gene>
    <name evidence="3" type="ORF">FLL45_08740</name>
</gene>
<keyword evidence="1" id="KW-0732">Signal</keyword>
<proteinExistence type="predicted"/>
<dbReference type="PANTHER" id="PTHR46546:SF4">
    <property type="entry name" value="SHEWANELLA-LIKE PROTEIN PHOSPHATASE 1"/>
    <property type="match status" value="1"/>
</dbReference>
<dbReference type="SUPFAM" id="SSF56300">
    <property type="entry name" value="Metallo-dependent phosphatases"/>
    <property type="match status" value="1"/>
</dbReference>
<dbReference type="GO" id="GO:0016787">
    <property type="term" value="F:hydrolase activity"/>
    <property type="evidence" value="ECO:0007669"/>
    <property type="project" value="InterPro"/>
</dbReference>
<dbReference type="PROSITE" id="PS51257">
    <property type="entry name" value="PROKAR_LIPOPROTEIN"/>
    <property type="match status" value="1"/>
</dbReference>
<sequence>MPNLKKLLVALLLAIASCSVHASDVIEPIEPNYTFQTEQIVYVVADIHGAFSEFTAGLSQLGLVDESLNWNGGEAVLVSTGDLVDRGPDSRKVLDLMMRLQIQASEAGGRVHVLLGNHEVMNLVGDLRYVSLAEYAEFADDETAAMRESAYASYLQVKASQDSPAIRASFEEGFPTGYFAHREAYKPSGHYGEWLMSLPFVIQVNKHVFAHGGLSKVLKGKSIAEVNQQLKDNLNHFLDADTRLRSENILTLLDTFKGAKSKLKSQIQTAEIQTFLTHADSLLFSKNSPTWYRGNAICHPFFENDLLADNLNQWSAEQLWVGHTVTADRQVLNRLNNQLVMLDGGMLKSHYNGNPLFGKIEAGSVTFINGQSGEVVLATTAPNRKGSNPHGMTDAEVEDFLINAKVVNKKTTKEGRTKPFRVTLERDGKQIKGLFKYKAAKRERRIGAKSNRGSPDRFEHEVAAYKLDRMLGIGLVPVTVERFIDGSKGTLQLWVDDLINVLTIEKDKIEYDGYCDLASQINLMDSFDYLIANDDRNQTNVMYGKSDFQIWFIDHSKSFGRTVKRPPMMKESKVTVTPTFKKALEGLNREQLMTLRPWLSEGQIDFLWQRRNKMIAGDF</sequence>
<dbReference type="InterPro" id="IPR004843">
    <property type="entry name" value="Calcineurin-like_PHP"/>
</dbReference>
<evidence type="ECO:0000256" key="1">
    <source>
        <dbReference type="SAM" id="SignalP"/>
    </source>
</evidence>